<dbReference type="SUPFAM" id="SSF54690">
    <property type="entry name" value="Molybdopterin synthase subunit MoaE"/>
    <property type="match status" value="1"/>
</dbReference>
<dbReference type="KEGG" id="pmrn:116942139"/>
<evidence type="ECO:0000313" key="2">
    <source>
        <dbReference type="RefSeq" id="XP_032809637.1"/>
    </source>
</evidence>
<dbReference type="Gene3D" id="3.90.1170.40">
    <property type="entry name" value="Molybdopterin biosynthesis MoaE subunit"/>
    <property type="match status" value="1"/>
</dbReference>
<sequence length="177" mass="19713">MVDAASRQRDVVTLSHHKLSVEEAVAAVTAPCCGAVSLFIGVNRDSFEARRVVRLEYEAYESMAITEMRKVCAAMRHQWPAVEYIAVAHRLGFCGAVEEASVVIAVSSPNRRDSLDAVSYCIDSLKATVLCLDVQEVYDTDEYSWRENKECTWAEKQEKHECGTNVRDSEDAVDTSS</sequence>
<gene>
    <name evidence="2" type="primary">LOC116942139</name>
</gene>
<dbReference type="PANTHER" id="PTHR23404">
    <property type="entry name" value="MOLYBDOPTERIN SYNTHASE RELATED"/>
    <property type="match status" value="1"/>
</dbReference>
<protein>
    <submittedName>
        <fullName evidence="2">LOW QUALITY PROTEIN: molybdopterin synthase catalytic subunit-like</fullName>
    </submittedName>
</protein>
<name>A0AAJ7T1Q1_PETMA</name>
<keyword evidence="1" id="KW-1185">Reference proteome</keyword>
<dbReference type="GO" id="GO:0006777">
    <property type="term" value="P:Mo-molybdopterin cofactor biosynthetic process"/>
    <property type="evidence" value="ECO:0007669"/>
    <property type="project" value="InterPro"/>
</dbReference>
<dbReference type="InterPro" id="IPR036563">
    <property type="entry name" value="MoaE_sf"/>
</dbReference>
<proteinExistence type="predicted"/>
<accession>A0AAJ7T1Q1</accession>
<dbReference type="CDD" id="cd00756">
    <property type="entry name" value="MoaE"/>
    <property type="match status" value="1"/>
</dbReference>
<dbReference type="RefSeq" id="XP_032809637.1">
    <property type="nucleotide sequence ID" value="XM_032953746.1"/>
</dbReference>
<reference evidence="2" key="1">
    <citation type="submission" date="2025-08" db="UniProtKB">
        <authorList>
            <consortium name="RefSeq"/>
        </authorList>
    </citation>
    <scope>IDENTIFICATION</scope>
    <source>
        <tissue evidence="2">Sperm</tissue>
    </source>
</reference>
<evidence type="ECO:0000313" key="1">
    <source>
        <dbReference type="Proteomes" id="UP001318040"/>
    </source>
</evidence>
<dbReference type="InterPro" id="IPR003448">
    <property type="entry name" value="Mopterin_biosynth_MoaE"/>
</dbReference>
<dbReference type="Pfam" id="PF02391">
    <property type="entry name" value="MoaE"/>
    <property type="match status" value="1"/>
</dbReference>
<dbReference type="Proteomes" id="UP001318040">
    <property type="component" value="Chromosome 13"/>
</dbReference>
<dbReference type="AlphaFoldDB" id="A0AAJ7T1Q1"/>
<organism evidence="1 2">
    <name type="scientific">Petromyzon marinus</name>
    <name type="common">Sea lamprey</name>
    <dbReference type="NCBI Taxonomy" id="7757"/>
    <lineage>
        <taxon>Eukaryota</taxon>
        <taxon>Metazoa</taxon>
        <taxon>Chordata</taxon>
        <taxon>Craniata</taxon>
        <taxon>Vertebrata</taxon>
        <taxon>Cyclostomata</taxon>
        <taxon>Hyperoartia</taxon>
        <taxon>Petromyzontiformes</taxon>
        <taxon>Petromyzontidae</taxon>
        <taxon>Petromyzon</taxon>
    </lineage>
</organism>